<evidence type="ECO:0000256" key="2">
    <source>
        <dbReference type="SAM" id="SignalP"/>
    </source>
</evidence>
<keyword evidence="1" id="KW-0175">Coiled coil</keyword>
<keyword evidence="2" id="KW-0732">Signal</keyword>
<dbReference type="PANTHER" id="PTHR43308:SF1">
    <property type="entry name" value="OUTER MEMBRANE PROTEIN ALPHA"/>
    <property type="match status" value="1"/>
</dbReference>
<feature type="coiled-coil region" evidence="1">
    <location>
        <begin position="75"/>
        <end position="113"/>
    </location>
</feature>
<gene>
    <name evidence="4" type="ORF">HMPREF3233_01876</name>
</gene>
<name>A0A133S0D2_9FIRM</name>
<dbReference type="PROSITE" id="PS51272">
    <property type="entry name" value="SLH"/>
    <property type="match status" value="1"/>
</dbReference>
<organism evidence="4">
    <name type="scientific">Veillonella atypica</name>
    <dbReference type="NCBI Taxonomy" id="39777"/>
    <lineage>
        <taxon>Bacteria</taxon>
        <taxon>Bacillati</taxon>
        <taxon>Bacillota</taxon>
        <taxon>Negativicutes</taxon>
        <taxon>Veillonellales</taxon>
        <taxon>Veillonellaceae</taxon>
        <taxon>Veillonella</taxon>
    </lineage>
</organism>
<evidence type="ECO:0000313" key="4">
    <source>
        <dbReference type="EMBL" id="KXA61505.1"/>
    </source>
</evidence>
<evidence type="ECO:0000313" key="5">
    <source>
        <dbReference type="Proteomes" id="UP000070226"/>
    </source>
</evidence>
<feature type="domain" description="SLH" evidence="3">
    <location>
        <begin position="22"/>
        <end position="85"/>
    </location>
</feature>
<dbReference type="InterPro" id="IPR001119">
    <property type="entry name" value="SLH_dom"/>
</dbReference>
<protein>
    <recommendedName>
        <fullName evidence="3">SLH domain-containing protein</fullName>
    </recommendedName>
</protein>
<evidence type="ECO:0000256" key="1">
    <source>
        <dbReference type="SAM" id="Coils"/>
    </source>
</evidence>
<reference evidence="4 5" key="1">
    <citation type="submission" date="2016-01" db="EMBL/GenBank/DDBJ databases">
        <authorList>
            <person name="Oliw E.H."/>
        </authorList>
    </citation>
    <scope>NUCLEOTIDE SEQUENCE [LARGE SCALE GENOMIC DNA]</scope>
    <source>
        <strain evidence="4 5">CMW7756B</strain>
    </source>
</reference>
<dbReference type="EMBL" id="LRQT01000115">
    <property type="protein sequence ID" value="KXA61505.1"/>
    <property type="molecule type" value="Genomic_DNA"/>
</dbReference>
<feature type="chain" id="PRO_5007459123" description="SLH domain-containing protein" evidence="2">
    <location>
        <begin position="23"/>
        <end position="438"/>
    </location>
</feature>
<dbReference type="PANTHER" id="PTHR43308">
    <property type="entry name" value="OUTER MEMBRANE PROTEIN ALPHA-RELATED"/>
    <property type="match status" value="1"/>
</dbReference>
<dbReference type="InterPro" id="IPR051465">
    <property type="entry name" value="Cell_Envelope_Struct_Comp"/>
</dbReference>
<dbReference type="Proteomes" id="UP000070226">
    <property type="component" value="Unassembled WGS sequence"/>
</dbReference>
<dbReference type="AlphaFoldDB" id="A0A133S0D2"/>
<proteinExistence type="predicted"/>
<sequence>MKRQFSLMFAVSAVLGVTTAFGANPFSDVTPDSWAYQSVSQLASAGIINGYPDGTFKGQKDITRFEMAQMIAKAMANQDRANAEQQAMINRLADEFSNELNNLGVRVGRLEDRVGNVKVTGDVRLRYLGTKAMGPDFIRSDGEYSEKTRFDARARIQFNAKVNDRTDAVVRVASDNFELGAAYNPSGESIGLLTVDRVYVNHKFGKHVSVKAGRFDQMIGNGLIHDDKFDGVQLNIGNDKVQFQGAHGYLLTGLYVNVPAEYNHTISYASVKGQLNKHINVGGFFTRFNTQKVLDHSLKNVYGFSTDMKFNKLWIGAETVKDTHAKHAYAWTAGIGYGDYDIAKQGTWDVKAQYFNFGSHMGAISSKWNIAYDSTQSDNTGHIEFHGYKGWLTTVNYALQDNLGLSAYAGFKGRNNPEQYARYRKLANYYRVELNYQF</sequence>
<accession>A0A133S0D2</accession>
<feature type="signal peptide" evidence="2">
    <location>
        <begin position="1"/>
        <end position="22"/>
    </location>
</feature>
<comment type="caution">
    <text evidence="4">The sequence shown here is derived from an EMBL/GenBank/DDBJ whole genome shotgun (WGS) entry which is preliminary data.</text>
</comment>
<dbReference type="PATRIC" id="fig|39777.7.peg.1839"/>
<dbReference type="RefSeq" id="WP_060807965.1">
    <property type="nucleotide sequence ID" value="NZ_KQ958138.1"/>
</dbReference>
<dbReference type="Pfam" id="PF00395">
    <property type="entry name" value="SLH"/>
    <property type="match status" value="1"/>
</dbReference>
<evidence type="ECO:0000259" key="3">
    <source>
        <dbReference type="PROSITE" id="PS51272"/>
    </source>
</evidence>